<dbReference type="EMBL" id="JANPWB010000008">
    <property type="protein sequence ID" value="KAJ1162427.1"/>
    <property type="molecule type" value="Genomic_DNA"/>
</dbReference>
<comment type="caution">
    <text evidence="2">The sequence shown here is derived from an EMBL/GenBank/DDBJ whole genome shotgun (WGS) entry which is preliminary data.</text>
</comment>
<reference evidence="2" key="1">
    <citation type="journal article" date="2022" name="bioRxiv">
        <title>Sequencing and chromosome-scale assembly of the giantPleurodeles waltlgenome.</title>
        <authorList>
            <person name="Brown T."/>
            <person name="Elewa A."/>
            <person name="Iarovenko S."/>
            <person name="Subramanian E."/>
            <person name="Araus A.J."/>
            <person name="Petzold A."/>
            <person name="Susuki M."/>
            <person name="Suzuki K.-i.T."/>
            <person name="Hayashi T."/>
            <person name="Toyoda A."/>
            <person name="Oliveira C."/>
            <person name="Osipova E."/>
            <person name="Leigh N.D."/>
            <person name="Simon A."/>
            <person name="Yun M.H."/>
        </authorList>
    </citation>
    <scope>NUCLEOTIDE SEQUENCE</scope>
    <source>
        <strain evidence="2">20211129_DDA</strain>
        <tissue evidence="2">Liver</tissue>
    </source>
</reference>
<protein>
    <submittedName>
        <fullName evidence="2">Uncharacterized protein</fullName>
    </submittedName>
</protein>
<organism evidence="2 3">
    <name type="scientific">Pleurodeles waltl</name>
    <name type="common">Iberian ribbed newt</name>
    <dbReference type="NCBI Taxonomy" id="8319"/>
    <lineage>
        <taxon>Eukaryota</taxon>
        <taxon>Metazoa</taxon>
        <taxon>Chordata</taxon>
        <taxon>Craniata</taxon>
        <taxon>Vertebrata</taxon>
        <taxon>Euteleostomi</taxon>
        <taxon>Amphibia</taxon>
        <taxon>Batrachia</taxon>
        <taxon>Caudata</taxon>
        <taxon>Salamandroidea</taxon>
        <taxon>Salamandridae</taxon>
        <taxon>Pleurodelinae</taxon>
        <taxon>Pleurodeles</taxon>
    </lineage>
</organism>
<feature type="region of interest" description="Disordered" evidence="1">
    <location>
        <begin position="115"/>
        <end position="134"/>
    </location>
</feature>
<accession>A0AAV7SEC0</accession>
<dbReference type="AlphaFoldDB" id="A0AAV7SEC0"/>
<keyword evidence="3" id="KW-1185">Reference proteome</keyword>
<feature type="compositionally biased region" description="Basic and acidic residues" evidence="1">
    <location>
        <begin position="115"/>
        <end position="127"/>
    </location>
</feature>
<dbReference type="Proteomes" id="UP001066276">
    <property type="component" value="Chromosome 4_2"/>
</dbReference>
<evidence type="ECO:0000256" key="1">
    <source>
        <dbReference type="SAM" id="MobiDB-lite"/>
    </source>
</evidence>
<proteinExistence type="predicted"/>
<sequence length="134" mass="15661">MAAFFRLLQSGFYFHAQFCFYYKHPFFVGERLWDDAIHTRLTSNIDALPVSEHGREDVFSVLYPSVYVPLCCRPFLARQHHLDMISNRKIGPGSPVQWEGLTSWIHSSYTKKVAEHGHPQQQKRVEQLVDPPSW</sequence>
<evidence type="ECO:0000313" key="2">
    <source>
        <dbReference type="EMBL" id="KAJ1162427.1"/>
    </source>
</evidence>
<name>A0AAV7SEC0_PLEWA</name>
<evidence type="ECO:0000313" key="3">
    <source>
        <dbReference type="Proteomes" id="UP001066276"/>
    </source>
</evidence>
<gene>
    <name evidence="2" type="ORF">NDU88_002895</name>
</gene>